<accession>A0ABY6MLC2</accession>
<feature type="domain" description="Glycosyltransferase 2-like" evidence="4">
    <location>
        <begin position="4"/>
        <end position="108"/>
    </location>
</feature>
<keyword evidence="2 5" id="KW-0328">Glycosyltransferase</keyword>
<protein>
    <submittedName>
        <fullName evidence="5">Glycosyltransferase</fullName>
        <ecNumber evidence="5">2.4.-.-</ecNumber>
    </submittedName>
</protein>
<evidence type="ECO:0000256" key="2">
    <source>
        <dbReference type="ARBA" id="ARBA00022676"/>
    </source>
</evidence>
<dbReference type="PANTHER" id="PTHR43179">
    <property type="entry name" value="RHAMNOSYLTRANSFERASE WBBL"/>
    <property type="match status" value="1"/>
</dbReference>
<evidence type="ECO:0000259" key="4">
    <source>
        <dbReference type="Pfam" id="PF00535"/>
    </source>
</evidence>
<dbReference type="RefSeq" id="WP_264810646.1">
    <property type="nucleotide sequence ID" value="NZ_CP110226.1"/>
</dbReference>
<evidence type="ECO:0000313" key="6">
    <source>
        <dbReference type="Proteomes" id="UP001163156"/>
    </source>
</evidence>
<dbReference type="Pfam" id="PF00535">
    <property type="entry name" value="Glycos_transf_2"/>
    <property type="match status" value="1"/>
</dbReference>
<dbReference type="InterPro" id="IPR029044">
    <property type="entry name" value="Nucleotide-diphossugar_trans"/>
</dbReference>
<gene>
    <name evidence="5" type="ORF">OM944_05440</name>
</gene>
<proteinExistence type="inferred from homology"/>
<reference evidence="5" key="1">
    <citation type="submission" date="2022-10" db="EMBL/GenBank/DDBJ databases">
        <title>Algoriphagus sp. a novel bacteria isolate from halophytes salicornia europaea.</title>
        <authorList>
            <person name="Peng Y."/>
            <person name="Jiang L."/>
            <person name="Lee J."/>
        </authorList>
    </citation>
    <scope>NUCLEOTIDE SEQUENCE</scope>
    <source>
        <strain evidence="5">TR-M5</strain>
    </source>
</reference>
<evidence type="ECO:0000256" key="1">
    <source>
        <dbReference type="ARBA" id="ARBA00006739"/>
    </source>
</evidence>
<sequence length="291" mass="33648">MKISVVIPVYRDFERLLICLQALENQALEKNLFEVIVINNDPDQLMSKEDFPEYSYTLRVEQERKPGSYAARNMGLNIANNEIIGFTDSDCVPDTKWLKSAFNIFQKDLNKEIGIVSGPVPLFFKQLQKFNAAEIYEKYTGFDFEAYTKSGSCGAGNWFSYKERLIEFDGFDENLKSNGDTELSGRISERYSVIYNSDIIVKHPARDSVRDIVFKYRRLLGGVFLRKYKDRPLRFAGHVIWFAYRRMKFALKKLFTKSPFESLPITVVCMRISWGACLEYLALVSGADTKR</sequence>
<dbReference type="Proteomes" id="UP001163156">
    <property type="component" value="Chromosome"/>
</dbReference>
<dbReference type="EC" id="2.4.-.-" evidence="5"/>
<name>A0ABY6MLC2_9BACT</name>
<comment type="similarity">
    <text evidence="1">Belongs to the glycosyltransferase 2 family.</text>
</comment>
<dbReference type="SUPFAM" id="SSF53448">
    <property type="entry name" value="Nucleotide-diphospho-sugar transferases"/>
    <property type="match status" value="1"/>
</dbReference>
<dbReference type="Gene3D" id="3.90.550.10">
    <property type="entry name" value="Spore Coat Polysaccharide Biosynthesis Protein SpsA, Chain A"/>
    <property type="match status" value="1"/>
</dbReference>
<keyword evidence="6" id="KW-1185">Reference proteome</keyword>
<dbReference type="PANTHER" id="PTHR43179:SF12">
    <property type="entry name" value="GALACTOFURANOSYLTRANSFERASE GLFT2"/>
    <property type="match status" value="1"/>
</dbReference>
<evidence type="ECO:0000313" key="5">
    <source>
        <dbReference type="EMBL" id="UZD23935.1"/>
    </source>
</evidence>
<keyword evidence="3 5" id="KW-0808">Transferase</keyword>
<dbReference type="EMBL" id="CP110226">
    <property type="protein sequence ID" value="UZD23935.1"/>
    <property type="molecule type" value="Genomic_DNA"/>
</dbReference>
<evidence type="ECO:0000256" key="3">
    <source>
        <dbReference type="ARBA" id="ARBA00022679"/>
    </source>
</evidence>
<organism evidence="5 6">
    <name type="scientific">Algoriphagus halophytocola</name>
    <dbReference type="NCBI Taxonomy" id="2991499"/>
    <lineage>
        <taxon>Bacteria</taxon>
        <taxon>Pseudomonadati</taxon>
        <taxon>Bacteroidota</taxon>
        <taxon>Cytophagia</taxon>
        <taxon>Cytophagales</taxon>
        <taxon>Cyclobacteriaceae</taxon>
        <taxon>Algoriphagus</taxon>
    </lineage>
</organism>
<dbReference type="GO" id="GO:0016757">
    <property type="term" value="F:glycosyltransferase activity"/>
    <property type="evidence" value="ECO:0007669"/>
    <property type="project" value="UniProtKB-KW"/>
</dbReference>
<dbReference type="InterPro" id="IPR001173">
    <property type="entry name" value="Glyco_trans_2-like"/>
</dbReference>